<keyword evidence="4" id="KW-0479">Metal-binding</keyword>
<keyword evidence="7" id="KW-0408">Iron</keyword>
<organism evidence="13">
    <name type="scientific">marine metagenome</name>
    <dbReference type="NCBI Taxonomy" id="408172"/>
    <lineage>
        <taxon>unclassified sequences</taxon>
        <taxon>metagenomes</taxon>
        <taxon>ecological metagenomes</taxon>
    </lineage>
</organism>
<dbReference type="InterPro" id="IPR023754">
    <property type="entry name" value="HemeA_Synthase_type2"/>
</dbReference>
<evidence type="ECO:0000313" key="13">
    <source>
        <dbReference type="EMBL" id="SVB98853.1"/>
    </source>
</evidence>
<evidence type="ECO:0000256" key="8">
    <source>
        <dbReference type="ARBA" id="ARBA00023133"/>
    </source>
</evidence>
<evidence type="ECO:0000256" key="2">
    <source>
        <dbReference type="ARBA" id="ARBA00004141"/>
    </source>
</evidence>
<evidence type="ECO:0000256" key="5">
    <source>
        <dbReference type="ARBA" id="ARBA00022989"/>
    </source>
</evidence>
<dbReference type="InterPro" id="IPR003780">
    <property type="entry name" value="COX15/CtaA_fam"/>
</dbReference>
<keyword evidence="5 12" id="KW-1133">Transmembrane helix</keyword>
<evidence type="ECO:0000256" key="1">
    <source>
        <dbReference type="ARBA" id="ARBA00001970"/>
    </source>
</evidence>
<dbReference type="PANTHER" id="PTHR23289:SF2">
    <property type="entry name" value="CYTOCHROME C OXIDASE ASSEMBLY PROTEIN COX15 HOMOLOG"/>
    <property type="match status" value="1"/>
</dbReference>
<feature type="transmembrane region" description="Helical" evidence="12">
    <location>
        <begin position="159"/>
        <end position="179"/>
    </location>
</feature>
<comment type="subcellular location">
    <subcellularLocation>
        <location evidence="2">Membrane</location>
        <topology evidence="2">Multi-pass membrane protein</topology>
    </subcellularLocation>
</comment>
<keyword evidence="6" id="KW-0560">Oxidoreductase</keyword>
<comment type="pathway">
    <text evidence="10">Porphyrin-containing compound metabolism; heme A biosynthesis; heme A from heme O: step 1/1.</text>
</comment>
<feature type="transmembrane region" description="Helical" evidence="12">
    <location>
        <begin position="124"/>
        <end position="147"/>
    </location>
</feature>
<dbReference type="AlphaFoldDB" id="A0A382IJ13"/>
<name>A0A382IJ13_9ZZZZ</name>
<protein>
    <recommendedName>
        <fullName evidence="14">Heme A synthase</fullName>
    </recommendedName>
</protein>
<gene>
    <name evidence="13" type="ORF">METZ01_LOCUS251707</name>
</gene>
<evidence type="ECO:0008006" key="14">
    <source>
        <dbReference type="Google" id="ProtNLM"/>
    </source>
</evidence>
<dbReference type="GO" id="GO:0120547">
    <property type="term" value="F:heme A synthase activity"/>
    <property type="evidence" value="ECO:0007669"/>
    <property type="project" value="UniProtKB-EC"/>
</dbReference>
<keyword evidence="8" id="KW-0350">Heme biosynthesis</keyword>
<sequence>MLFSAPTTSNHKKIAVWLFLLTFLTFLMIIIGGLTRLTESGLSMVDWRPILGIIPPLNNENWLKVFSAYKASPEFIIVNKSMNLDEFKYIFWWEWFHRFFARFIGIVFILPLIFFVVKKAISKRLFLTLIIIFIFGLFQALVGWWMVKSGLGDNPYVSQYRLTFHLINALIIFAILFWTALNSSNNKIIKFYSSNFSEKIFFFGIILLFITIISGGFMAGTNAGQSF</sequence>
<evidence type="ECO:0000256" key="4">
    <source>
        <dbReference type="ARBA" id="ARBA00022723"/>
    </source>
</evidence>
<keyword evidence="9 12" id="KW-0472">Membrane</keyword>
<dbReference type="GO" id="GO:0046872">
    <property type="term" value="F:metal ion binding"/>
    <property type="evidence" value="ECO:0007669"/>
    <property type="project" value="UniProtKB-KW"/>
</dbReference>
<evidence type="ECO:0000256" key="11">
    <source>
        <dbReference type="ARBA" id="ARBA00048044"/>
    </source>
</evidence>
<evidence type="ECO:0000256" key="6">
    <source>
        <dbReference type="ARBA" id="ARBA00023002"/>
    </source>
</evidence>
<evidence type="ECO:0000256" key="3">
    <source>
        <dbReference type="ARBA" id="ARBA00022692"/>
    </source>
</evidence>
<dbReference type="GO" id="GO:0006784">
    <property type="term" value="P:heme A biosynthetic process"/>
    <property type="evidence" value="ECO:0007669"/>
    <property type="project" value="InterPro"/>
</dbReference>
<keyword evidence="3 12" id="KW-0812">Transmembrane</keyword>
<feature type="transmembrane region" description="Helical" evidence="12">
    <location>
        <begin position="99"/>
        <end position="117"/>
    </location>
</feature>
<feature type="non-terminal residue" evidence="13">
    <location>
        <position position="227"/>
    </location>
</feature>
<comment type="catalytic activity">
    <reaction evidence="11">
        <text>Fe(II)-heme o + 2 A + H2O = Fe(II)-heme a + 2 AH2</text>
        <dbReference type="Rhea" id="RHEA:63388"/>
        <dbReference type="ChEBI" id="CHEBI:13193"/>
        <dbReference type="ChEBI" id="CHEBI:15377"/>
        <dbReference type="ChEBI" id="CHEBI:17499"/>
        <dbReference type="ChEBI" id="CHEBI:60530"/>
        <dbReference type="ChEBI" id="CHEBI:61715"/>
        <dbReference type="EC" id="1.17.99.9"/>
    </reaction>
    <physiologicalReaction direction="left-to-right" evidence="11">
        <dbReference type="Rhea" id="RHEA:63389"/>
    </physiologicalReaction>
</comment>
<proteinExistence type="predicted"/>
<dbReference type="Pfam" id="PF02628">
    <property type="entry name" value="COX15-CtaA"/>
    <property type="match status" value="1"/>
</dbReference>
<dbReference type="GO" id="GO:0005743">
    <property type="term" value="C:mitochondrial inner membrane"/>
    <property type="evidence" value="ECO:0007669"/>
    <property type="project" value="TreeGrafter"/>
</dbReference>
<comment type="cofactor">
    <cofactor evidence="1">
        <name>heme b</name>
        <dbReference type="ChEBI" id="CHEBI:60344"/>
    </cofactor>
</comment>
<feature type="transmembrane region" description="Helical" evidence="12">
    <location>
        <begin position="14"/>
        <end position="34"/>
    </location>
</feature>
<evidence type="ECO:0000256" key="9">
    <source>
        <dbReference type="ARBA" id="ARBA00023136"/>
    </source>
</evidence>
<evidence type="ECO:0000256" key="7">
    <source>
        <dbReference type="ARBA" id="ARBA00023004"/>
    </source>
</evidence>
<evidence type="ECO:0000256" key="10">
    <source>
        <dbReference type="ARBA" id="ARBA00044501"/>
    </source>
</evidence>
<dbReference type="PANTHER" id="PTHR23289">
    <property type="entry name" value="CYTOCHROME C OXIDASE ASSEMBLY PROTEIN COX15"/>
    <property type="match status" value="1"/>
</dbReference>
<dbReference type="GO" id="GO:0016653">
    <property type="term" value="F:oxidoreductase activity, acting on NAD(P)H, heme protein as acceptor"/>
    <property type="evidence" value="ECO:0007669"/>
    <property type="project" value="TreeGrafter"/>
</dbReference>
<accession>A0A382IJ13</accession>
<evidence type="ECO:0000256" key="12">
    <source>
        <dbReference type="SAM" id="Phobius"/>
    </source>
</evidence>
<feature type="transmembrane region" description="Helical" evidence="12">
    <location>
        <begin position="200"/>
        <end position="219"/>
    </location>
</feature>
<reference evidence="13" key="1">
    <citation type="submission" date="2018-05" db="EMBL/GenBank/DDBJ databases">
        <authorList>
            <person name="Lanie J.A."/>
            <person name="Ng W.-L."/>
            <person name="Kazmierczak K.M."/>
            <person name="Andrzejewski T.M."/>
            <person name="Davidsen T.M."/>
            <person name="Wayne K.J."/>
            <person name="Tettelin H."/>
            <person name="Glass J.I."/>
            <person name="Rusch D."/>
            <person name="Podicherti R."/>
            <person name="Tsui H.-C.T."/>
            <person name="Winkler M.E."/>
        </authorList>
    </citation>
    <scope>NUCLEOTIDE SEQUENCE</scope>
</reference>
<dbReference type="EMBL" id="UINC01067309">
    <property type="protein sequence ID" value="SVB98853.1"/>
    <property type="molecule type" value="Genomic_DNA"/>
</dbReference>